<dbReference type="InParanoid" id="A0A3N7FQK7"/>
<evidence type="ECO:0000313" key="1">
    <source>
        <dbReference type="EMBL" id="RQO96505.1"/>
    </source>
</evidence>
<gene>
    <name evidence="1" type="ORF">POPTR_010G099075</name>
</gene>
<sequence>MKEKGGSGEGRGTGDHQSCCQLLWGRRKAKGRGLLSAGKWKRRWGCCLGSSPNFQPKERDEKWCWTRGERL</sequence>
<accession>A0A3N7FQK7</accession>
<organism evidence="1 2">
    <name type="scientific">Populus trichocarpa</name>
    <name type="common">Western balsam poplar</name>
    <name type="synonym">Populus balsamifera subsp. trichocarpa</name>
    <dbReference type="NCBI Taxonomy" id="3694"/>
    <lineage>
        <taxon>Eukaryota</taxon>
        <taxon>Viridiplantae</taxon>
        <taxon>Streptophyta</taxon>
        <taxon>Embryophyta</taxon>
        <taxon>Tracheophyta</taxon>
        <taxon>Spermatophyta</taxon>
        <taxon>Magnoliopsida</taxon>
        <taxon>eudicotyledons</taxon>
        <taxon>Gunneridae</taxon>
        <taxon>Pentapetalae</taxon>
        <taxon>rosids</taxon>
        <taxon>fabids</taxon>
        <taxon>Malpighiales</taxon>
        <taxon>Salicaceae</taxon>
        <taxon>Saliceae</taxon>
        <taxon>Populus</taxon>
    </lineage>
</organism>
<keyword evidence="2" id="KW-1185">Reference proteome</keyword>
<dbReference type="Proteomes" id="UP000006729">
    <property type="component" value="Chromosome 10"/>
</dbReference>
<dbReference type="AlphaFoldDB" id="A0A3N7FQK7"/>
<name>A0A3N7FQK7_POPTR</name>
<proteinExistence type="predicted"/>
<dbReference type="EMBL" id="CM009299">
    <property type="protein sequence ID" value="RQO96505.1"/>
    <property type="molecule type" value="Genomic_DNA"/>
</dbReference>
<evidence type="ECO:0000313" key="2">
    <source>
        <dbReference type="Proteomes" id="UP000006729"/>
    </source>
</evidence>
<protein>
    <submittedName>
        <fullName evidence="1">Uncharacterized protein</fullName>
    </submittedName>
</protein>
<reference evidence="1 2" key="1">
    <citation type="journal article" date="2006" name="Science">
        <title>The genome of black cottonwood, Populus trichocarpa (Torr. &amp; Gray).</title>
        <authorList>
            <person name="Tuskan G.A."/>
            <person name="Difazio S."/>
            <person name="Jansson S."/>
            <person name="Bohlmann J."/>
            <person name="Grigoriev I."/>
            <person name="Hellsten U."/>
            <person name="Putnam N."/>
            <person name="Ralph S."/>
            <person name="Rombauts S."/>
            <person name="Salamov A."/>
            <person name="Schein J."/>
            <person name="Sterck L."/>
            <person name="Aerts A."/>
            <person name="Bhalerao R.R."/>
            <person name="Bhalerao R.P."/>
            <person name="Blaudez D."/>
            <person name="Boerjan W."/>
            <person name="Brun A."/>
            <person name="Brunner A."/>
            <person name="Busov V."/>
            <person name="Campbell M."/>
            <person name="Carlson J."/>
            <person name="Chalot M."/>
            <person name="Chapman J."/>
            <person name="Chen G.L."/>
            <person name="Cooper D."/>
            <person name="Coutinho P.M."/>
            <person name="Couturier J."/>
            <person name="Covert S."/>
            <person name="Cronk Q."/>
            <person name="Cunningham R."/>
            <person name="Davis J."/>
            <person name="Degroeve S."/>
            <person name="Dejardin A."/>
            <person name="Depamphilis C."/>
            <person name="Detter J."/>
            <person name="Dirks B."/>
            <person name="Dubchak I."/>
            <person name="Duplessis S."/>
            <person name="Ehlting J."/>
            <person name="Ellis B."/>
            <person name="Gendler K."/>
            <person name="Goodstein D."/>
            <person name="Gribskov M."/>
            <person name="Grimwood J."/>
            <person name="Groover A."/>
            <person name="Gunter L."/>
            <person name="Hamberger B."/>
            <person name="Heinze B."/>
            <person name="Helariutta Y."/>
            <person name="Henrissat B."/>
            <person name="Holligan D."/>
            <person name="Holt R."/>
            <person name="Huang W."/>
            <person name="Islam-Faridi N."/>
            <person name="Jones S."/>
            <person name="Jones-Rhoades M."/>
            <person name="Jorgensen R."/>
            <person name="Joshi C."/>
            <person name="Kangasjarvi J."/>
            <person name="Karlsson J."/>
            <person name="Kelleher C."/>
            <person name="Kirkpatrick R."/>
            <person name="Kirst M."/>
            <person name="Kohler A."/>
            <person name="Kalluri U."/>
            <person name="Larimer F."/>
            <person name="Leebens-Mack J."/>
            <person name="Leple J.C."/>
            <person name="Locascio P."/>
            <person name="Lou Y."/>
            <person name="Lucas S."/>
            <person name="Martin F."/>
            <person name="Montanini B."/>
            <person name="Napoli C."/>
            <person name="Nelson D.R."/>
            <person name="Nelson C."/>
            <person name="Nieminen K."/>
            <person name="Nilsson O."/>
            <person name="Pereda V."/>
            <person name="Peter G."/>
            <person name="Philippe R."/>
            <person name="Pilate G."/>
            <person name="Poliakov A."/>
            <person name="Razumovskaya J."/>
            <person name="Richardson P."/>
            <person name="Rinaldi C."/>
            <person name="Ritland K."/>
            <person name="Rouze P."/>
            <person name="Ryaboy D."/>
            <person name="Schmutz J."/>
            <person name="Schrader J."/>
            <person name="Segerman B."/>
            <person name="Shin H."/>
            <person name="Siddiqui A."/>
            <person name="Sterky F."/>
            <person name="Terry A."/>
            <person name="Tsai C.J."/>
            <person name="Uberbacher E."/>
            <person name="Unneberg P."/>
            <person name="Vahala J."/>
            <person name="Wall K."/>
            <person name="Wessler S."/>
            <person name="Yang G."/>
            <person name="Yin T."/>
            <person name="Douglas C."/>
            <person name="Marra M."/>
            <person name="Sandberg G."/>
            <person name="Van de Peer Y."/>
            <person name="Rokhsar D."/>
        </authorList>
    </citation>
    <scope>NUCLEOTIDE SEQUENCE [LARGE SCALE GENOMIC DNA]</scope>
    <source>
        <strain evidence="2">cv. Nisqually</strain>
    </source>
</reference>